<dbReference type="PATRIC" id="fig|74031.6.peg.921"/>
<evidence type="ECO:0000313" key="3">
    <source>
        <dbReference type="Proteomes" id="UP000037046"/>
    </source>
</evidence>
<evidence type="ECO:0000313" key="2">
    <source>
        <dbReference type="EMBL" id="KNX42596.1"/>
    </source>
</evidence>
<proteinExistence type="predicted"/>
<name>A0A0L6CXZ8_9RHOB</name>
<dbReference type="Pfam" id="PF14534">
    <property type="entry name" value="DUF4440"/>
    <property type="match status" value="1"/>
</dbReference>
<dbReference type="EMBL" id="LGVV01000007">
    <property type="protein sequence ID" value="KNX42596.1"/>
    <property type="molecule type" value="Genomic_DNA"/>
</dbReference>
<dbReference type="Proteomes" id="UP000037046">
    <property type="component" value="Unassembled WGS sequence"/>
</dbReference>
<dbReference type="Gene3D" id="3.10.450.50">
    <property type="match status" value="1"/>
</dbReference>
<organism evidence="2 3">
    <name type="scientific">Roseovarius tolerans</name>
    <dbReference type="NCBI Taxonomy" id="74031"/>
    <lineage>
        <taxon>Bacteria</taxon>
        <taxon>Pseudomonadati</taxon>
        <taxon>Pseudomonadota</taxon>
        <taxon>Alphaproteobacteria</taxon>
        <taxon>Rhodobacterales</taxon>
        <taxon>Roseobacteraceae</taxon>
        <taxon>Roseovarius</taxon>
    </lineage>
</organism>
<sequence>MDDKALIAALVEGYLTAYEARDDVGCASFYTLGALVLSPWAAPLRGRVAIADAHRDWFSEEERNKVMTIKDLKIDGDLAVCLLRYNAETDNGPVFGASLHTLERQSDGGWKIQHTSLHELEDETTGFEEE</sequence>
<dbReference type="SUPFAM" id="SSF54427">
    <property type="entry name" value="NTF2-like"/>
    <property type="match status" value="1"/>
</dbReference>
<accession>A0A0L6CXZ8</accession>
<dbReference type="InterPro" id="IPR027843">
    <property type="entry name" value="DUF4440"/>
</dbReference>
<dbReference type="RefSeq" id="WP_050661832.1">
    <property type="nucleotide sequence ID" value="NZ_CP118494.1"/>
</dbReference>
<comment type="caution">
    <text evidence="2">The sequence shown here is derived from an EMBL/GenBank/DDBJ whole genome shotgun (WGS) entry which is preliminary data.</text>
</comment>
<keyword evidence="3" id="KW-1185">Reference proteome</keyword>
<feature type="domain" description="DUF4440" evidence="1">
    <location>
        <begin position="7"/>
        <end position="112"/>
    </location>
</feature>
<reference evidence="3" key="1">
    <citation type="submission" date="2015-07" db="EMBL/GenBank/DDBJ databases">
        <title>Draft Genome Sequence of Roseovarius tolerans EL-164, a producer of N-Acylated Alanine Methyl Esters (NAMEs).</title>
        <authorList>
            <person name="Voget S."/>
            <person name="Bruns H."/>
            <person name="Wagner-Doebler I."/>
            <person name="Schulz S."/>
            <person name="Daniel R."/>
        </authorList>
    </citation>
    <scope>NUCLEOTIDE SEQUENCE [LARGE SCALE GENOMIC DNA]</scope>
    <source>
        <strain evidence="3">EL-164</strain>
    </source>
</reference>
<protein>
    <recommendedName>
        <fullName evidence="1">DUF4440 domain-containing protein</fullName>
    </recommendedName>
</protein>
<dbReference type="AlphaFoldDB" id="A0A0L6CXZ8"/>
<evidence type="ECO:0000259" key="1">
    <source>
        <dbReference type="Pfam" id="PF14534"/>
    </source>
</evidence>
<dbReference type="InterPro" id="IPR032710">
    <property type="entry name" value="NTF2-like_dom_sf"/>
</dbReference>
<gene>
    <name evidence="2" type="ORF">ROTO_08980</name>
</gene>
<dbReference type="OrthoDB" id="8081576at2"/>